<reference evidence="2 3" key="1">
    <citation type="submission" date="2022-11" db="EMBL/GenBank/DDBJ databases">
        <title>The characterization of three novel Bacteroidetes species and genomic analysis of their roles in tidal elemental geochemical cycles.</title>
        <authorList>
            <person name="Ma K."/>
        </authorList>
    </citation>
    <scope>NUCLEOTIDE SEQUENCE [LARGE SCALE GENOMIC DNA]</scope>
    <source>
        <strain evidence="2 3">M17</strain>
    </source>
</reference>
<keyword evidence="2" id="KW-0413">Isomerase</keyword>
<dbReference type="PANTHER" id="PTHR12110:SF41">
    <property type="entry name" value="INOSOSE DEHYDRATASE"/>
    <property type="match status" value="1"/>
</dbReference>
<dbReference type="EMBL" id="JAPFQN010000010">
    <property type="protein sequence ID" value="MCX2745603.1"/>
    <property type="molecule type" value="Genomic_DNA"/>
</dbReference>
<proteinExistence type="predicted"/>
<dbReference type="PANTHER" id="PTHR12110">
    <property type="entry name" value="HYDROXYPYRUVATE ISOMERASE"/>
    <property type="match status" value="1"/>
</dbReference>
<gene>
    <name evidence="2" type="ORF">OO013_17105</name>
</gene>
<keyword evidence="3" id="KW-1185">Reference proteome</keyword>
<feature type="domain" description="Xylose isomerase-like TIM barrel" evidence="1">
    <location>
        <begin position="51"/>
        <end position="249"/>
    </location>
</feature>
<name>A0ABT3RW83_9BACT</name>
<dbReference type="Pfam" id="PF01261">
    <property type="entry name" value="AP_endonuc_2"/>
    <property type="match status" value="1"/>
</dbReference>
<dbReference type="InterPro" id="IPR036237">
    <property type="entry name" value="Xyl_isomerase-like_sf"/>
</dbReference>
<evidence type="ECO:0000313" key="2">
    <source>
        <dbReference type="EMBL" id="MCX2745603.1"/>
    </source>
</evidence>
<protein>
    <submittedName>
        <fullName evidence="2">Sugar phosphate isomerase/epimerase</fullName>
    </submittedName>
</protein>
<dbReference type="Gene3D" id="3.20.20.150">
    <property type="entry name" value="Divalent-metal-dependent TIM barrel enzymes"/>
    <property type="match status" value="1"/>
</dbReference>
<dbReference type="GO" id="GO:0016853">
    <property type="term" value="F:isomerase activity"/>
    <property type="evidence" value="ECO:0007669"/>
    <property type="project" value="UniProtKB-KW"/>
</dbReference>
<organism evidence="2 3">
    <name type="scientific">Mangrovivirga halotolerans</name>
    <dbReference type="NCBI Taxonomy" id="2993936"/>
    <lineage>
        <taxon>Bacteria</taxon>
        <taxon>Pseudomonadati</taxon>
        <taxon>Bacteroidota</taxon>
        <taxon>Cytophagia</taxon>
        <taxon>Cytophagales</taxon>
        <taxon>Mangrovivirgaceae</taxon>
        <taxon>Mangrovivirga</taxon>
    </lineage>
</organism>
<dbReference type="SUPFAM" id="SSF51658">
    <property type="entry name" value="Xylose isomerase-like"/>
    <property type="match status" value="1"/>
</dbReference>
<evidence type="ECO:0000259" key="1">
    <source>
        <dbReference type="Pfam" id="PF01261"/>
    </source>
</evidence>
<evidence type="ECO:0000313" key="3">
    <source>
        <dbReference type="Proteomes" id="UP001209885"/>
    </source>
</evidence>
<dbReference type="InterPro" id="IPR050312">
    <property type="entry name" value="IolE/XylAMocC-like"/>
</dbReference>
<accession>A0ABT3RW83</accession>
<dbReference type="RefSeq" id="WP_266058201.1">
    <property type="nucleotide sequence ID" value="NZ_JAPFQN010000010.1"/>
</dbReference>
<sequence>MKIIIKILVAVIIIISVSTCKQKGSENFGGISLYTFREELKSNPKEVLRNIKAVGYQNIEDAGYVDGKFYGMTPLEFKEYLDELKLVPVSSHQGGITFDNADQIIADVKTVGYKYLVIPIPPMGRFTVDNETGTMGMTGGVDSLAQILNEFGEKCNKAGLKLLYHNHDFEFKENDNGIIPMDYLLENTDSTLVNFEIDLYWAEKAGADPVKYFEKYPGRFKAWHLKDMDNQGRFAPVGEGQLDFARYLSKKEIAGMKYYFVEQDETYEGMTPLKAIEISHKELKNVGYK</sequence>
<dbReference type="InterPro" id="IPR013022">
    <property type="entry name" value="Xyl_isomerase-like_TIM-brl"/>
</dbReference>
<dbReference type="Proteomes" id="UP001209885">
    <property type="component" value="Unassembled WGS sequence"/>
</dbReference>
<comment type="caution">
    <text evidence="2">The sequence shown here is derived from an EMBL/GenBank/DDBJ whole genome shotgun (WGS) entry which is preliminary data.</text>
</comment>